<keyword evidence="5" id="KW-0732">Signal</keyword>
<evidence type="ECO:0000256" key="3">
    <source>
        <dbReference type="ARBA" id="ARBA00022448"/>
    </source>
</evidence>
<dbReference type="Pfam" id="PF01497">
    <property type="entry name" value="Peripla_BP_2"/>
    <property type="match status" value="1"/>
</dbReference>
<comment type="similarity">
    <text evidence="2">Belongs to the bacterial solute-binding protein 8 family.</text>
</comment>
<name>A0ABV2GS95_9HYPH</name>
<reference evidence="7 8" key="1">
    <citation type="submission" date="2024-06" db="EMBL/GenBank/DDBJ databases">
        <title>Genomic Encyclopedia of Type Strains, Phase IV (KMG-IV): sequencing the most valuable type-strain genomes for metagenomic binning, comparative biology and taxonomic classification.</title>
        <authorList>
            <person name="Goeker M."/>
        </authorList>
    </citation>
    <scope>NUCLEOTIDE SEQUENCE [LARGE SCALE GENOMIC DNA]</scope>
    <source>
        <strain evidence="7 8">DSM 100022</strain>
    </source>
</reference>
<dbReference type="InterPro" id="IPR002491">
    <property type="entry name" value="ABC_transptr_periplasmic_BD"/>
</dbReference>
<evidence type="ECO:0000256" key="1">
    <source>
        <dbReference type="ARBA" id="ARBA00004196"/>
    </source>
</evidence>
<proteinExistence type="inferred from homology"/>
<dbReference type="EMBL" id="JBEPMC010000007">
    <property type="protein sequence ID" value="MET3580997.1"/>
    <property type="molecule type" value="Genomic_DNA"/>
</dbReference>
<dbReference type="PROSITE" id="PS50983">
    <property type="entry name" value="FE_B12_PBP"/>
    <property type="match status" value="1"/>
</dbReference>
<dbReference type="PANTHER" id="PTHR30532">
    <property type="entry name" value="IRON III DICITRATE-BINDING PERIPLASMIC PROTEIN"/>
    <property type="match status" value="1"/>
</dbReference>
<comment type="subcellular location">
    <subcellularLocation>
        <location evidence="1">Cell envelope</location>
    </subcellularLocation>
</comment>
<accession>A0ABV2GS95</accession>
<evidence type="ECO:0000313" key="7">
    <source>
        <dbReference type="EMBL" id="MET3580997.1"/>
    </source>
</evidence>
<keyword evidence="3" id="KW-0813">Transport</keyword>
<evidence type="ECO:0000256" key="2">
    <source>
        <dbReference type="ARBA" id="ARBA00008814"/>
    </source>
</evidence>
<evidence type="ECO:0000256" key="5">
    <source>
        <dbReference type="ARBA" id="ARBA00022729"/>
    </source>
</evidence>
<evidence type="ECO:0000259" key="6">
    <source>
        <dbReference type="PROSITE" id="PS50983"/>
    </source>
</evidence>
<organism evidence="7 8">
    <name type="scientific">Mesorhizobium robiniae</name>
    <dbReference type="NCBI Taxonomy" id="559315"/>
    <lineage>
        <taxon>Bacteria</taxon>
        <taxon>Pseudomonadati</taxon>
        <taxon>Pseudomonadota</taxon>
        <taxon>Alphaproteobacteria</taxon>
        <taxon>Hyphomicrobiales</taxon>
        <taxon>Phyllobacteriaceae</taxon>
        <taxon>Mesorhizobium</taxon>
    </lineage>
</organism>
<dbReference type="SUPFAM" id="SSF53807">
    <property type="entry name" value="Helical backbone' metal receptor"/>
    <property type="match status" value="1"/>
</dbReference>
<keyword evidence="8" id="KW-1185">Reference proteome</keyword>
<keyword evidence="4" id="KW-0406">Ion transport</keyword>
<gene>
    <name evidence="7" type="ORF">ABID19_004043</name>
</gene>
<dbReference type="Gene3D" id="3.40.50.1980">
    <property type="entry name" value="Nitrogenase molybdenum iron protein domain"/>
    <property type="match status" value="2"/>
</dbReference>
<protein>
    <submittedName>
        <fullName evidence="7">Iron complex transport system substrate-binding protein</fullName>
    </submittedName>
</protein>
<comment type="caution">
    <text evidence="7">The sequence shown here is derived from an EMBL/GenBank/DDBJ whole genome shotgun (WGS) entry which is preliminary data.</text>
</comment>
<evidence type="ECO:0000256" key="4">
    <source>
        <dbReference type="ARBA" id="ARBA00022496"/>
    </source>
</evidence>
<dbReference type="InterPro" id="IPR051313">
    <property type="entry name" value="Bact_iron-sidero_bind"/>
</dbReference>
<dbReference type="PANTHER" id="PTHR30532:SF1">
    <property type="entry name" value="IRON(3+)-HYDROXAMATE-BINDING PROTEIN FHUD"/>
    <property type="match status" value="1"/>
</dbReference>
<dbReference type="Proteomes" id="UP001549204">
    <property type="component" value="Unassembled WGS sequence"/>
</dbReference>
<sequence length="302" mass="32369">MRRGLLHRRALIGAALTAPFILSGQRKALAASTRRVVCLDLLPTELLLTLGVTPLAIANRALYIRLVAEPALPEGVDDLGPLTEPNAEFLQILRPELILLASWQQPVLQRLSAIAPLLPLQSSAGETPAVAHMINLLREVGSVTDRTTEAALWAERAEETLAQAKQALVSRSGRALYVCRFAANGRNVAVFGGNGLIGDVLLQLGLKNAWQGRVNASGVVSAGIEQLAADPEARIVHFDRGAETIEAMRNLAQSSLWNALPAVRQGRVTAMPVIYPSGGVFSAIRMARQLAEILPQERNANG</sequence>
<feature type="domain" description="Fe/B12 periplasmic-binding" evidence="6">
    <location>
        <begin position="35"/>
        <end position="298"/>
    </location>
</feature>
<dbReference type="PRINTS" id="PR01715">
    <property type="entry name" value="FERRIBNDNGPP"/>
</dbReference>
<keyword evidence="4" id="KW-0408">Iron</keyword>
<keyword evidence="4" id="KW-0410">Iron transport</keyword>
<evidence type="ECO:0000313" key="8">
    <source>
        <dbReference type="Proteomes" id="UP001549204"/>
    </source>
</evidence>
<dbReference type="RefSeq" id="WP_354492653.1">
    <property type="nucleotide sequence ID" value="NZ_JBEPMC010000007.1"/>
</dbReference>